<dbReference type="Pfam" id="PF13565">
    <property type="entry name" value="HTH_32"/>
    <property type="match status" value="1"/>
</dbReference>
<dbReference type="Pfam" id="PF13358">
    <property type="entry name" value="DDE_3"/>
    <property type="match status" value="1"/>
</dbReference>
<evidence type="ECO:0000259" key="1">
    <source>
        <dbReference type="PROSITE" id="PS50994"/>
    </source>
</evidence>
<dbReference type="PANTHER" id="PTHR30347">
    <property type="entry name" value="POTASSIUM CHANNEL RELATED"/>
    <property type="match status" value="1"/>
</dbReference>
<keyword evidence="3" id="KW-1185">Reference proteome</keyword>
<accession>A0A852TUG9</accession>
<dbReference type="Proteomes" id="UP000589036">
    <property type="component" value="Unassembled WGS sequence"/>
</dbReference>
<proteinExistence type="predicted"/>
<evidence type="ECO:0000313" key="3">
    <source>
        <dbReference type="Proteomes" id="UP000589036"/>
    </source>
</evidence>
<feature type="domain" description="Integrase catalytic" evidence="1">
    <location>
        <begin position="195"/>
        <end position="353"/>
    </location>
</feature>
<organism evidence="2 3">
    <name type="scientific">Spinactinospora alkalitolerans</name>
    <dbReference type="NCBI Taxonomy" id="687207"/>
    <lineage>
        <taxon>Bacteria</taxon>
        <taxon>Bacillati</taxon>
        <taxon>Actinomycetota</taxon>
        <taxon>Actinomycetes</taxon>
        <taxon>Streptosporangiales</taxon>
        <taxon>Nocardiopsidaceae</taxon>
        <taxon>Spinactinospora</taxon>
    </lineage>
</organism>
<dbReference type="InterPro" id="IPR047655">
    <property type="entry name" value="Transpos_IS630-like"/>
</dbReference>
<comment type="caution">
    <text evidence="2">The sequence shown here is derived from an EMBL/GenBank/DDBJ whole genome shotgun (WGS) entry which is preliminary data.</text>
</comment>
<dbReference type="GO" id="GO:0003676">
    <property type="term" value="F:nucleic acid binding"/>
    <property type="evidence" value="ECO:0007669"/>
    <property type="project" value="InterPro"/>
</dbReference>
<dbReference type="AlphaFoldDB" id="A0A852TUG9"/>
<dbReference type="EMBL" id="JACCCC010000001">
    <property type="protein sequence ID" value="NYE45764.1"/>
    <property type="molecule type" value="Genomic_DNA"/>
</dbReference>
<dbReference type="Gene3D" id="3.30.420.10">
    <property type="entry name" value="Ribonuclease H-like superfamily/Ribonuclease H"/>
    <property type="match status" value="1"/>
</dbReference>
<dbReference type="InterPro" id="IPR038717">
    <property type="entry name" value="Tc1-like_DDE_dom"/>
</dbReference>
<evidence type="ECO:0000313" key="2">
    <source>
        <dbReference type="EMBL" id="NYE45764.1"/>
    </source>
</evidence>
<protein>
    <submittedName>
        <fullName evidence="2">Transposase</fullName>
    </submittedName>
</protein>
<sequence length="364" mass="41609">MAERGRRKRPLVVSDEDRRTLEQIARRRTSAQVMAQRARIILRCAEGGSDGQVAEELGVWPQTVGKWRNRYIDGGIQGLSDKERPGQPRKISDAKGEEVIRATLETPPPDGGTHWSTRMMAAESGLNQTAVSRIWRAFGLKPHLVDEWKLSTDPFFIEKVRDVTGLYLNPPDHALVLCVDEKSQIQALNRSAPVLPMMPAVPQRQTHDYIRAGTTTLFAALDAASGTVISAQHRRHRAVEFRRFLNQIDRETPPGLDVHLVLDNYGTHKAPIIKDWLPAHPRFHLHFIPTYSSWMNLVERFFAEITRRMIRRGTYTSVKELELALQAWIDEWNADPKPFVWSKSAEEIFETITAYLNRINDSEH</sequence>
<dbReference type="InterPro" id="IPR036397">
    <property type="entry name" value="RNaseH_sf"/>
</dbReference>
<name>A0A852TUG9_9ACTN</name>
<dbReference type="InterPro" id="IPR001584">
    <property type="entry name" value="Integrase_cat-core"/>
</dbReference>
<dbReference type="SUPFAM" id="SSF53098">
    <property type="entry name" value="Ribonuclease H-like"/>
    <property type="match status" value="1"/>
</dbReference>
<dbReference type="GO" id="GO:0015074">
    <property type="term" value="P:DNA integration"/>
    <property type="evidence" value="ECO:0007669"/>
    <property type="project" value="InterPro"/>
</dbReference>
<reference evidence="2 3" key="1">
    <citation type="submission" date="2020-07" db="EMBL/GenBank/DDBJ databases">
        <title>Sequencing the genomes of 1000 actinobacteria strains.</title>
        <authorList>
            <person name="Klenk H.-P."/>
        </authorList>
    </citation>
    <scope>NUCLEOTIDE SEQUENCE [LARGE SCALE GENOMIC DNA]</scope>
    <source>
        <strain evidence="2 3">CXB654</strain>
    </source>
</reference>
<dbReference type="PROSITE" id="PS50994">
    <property type="entry name" value="INTEGRASE"/>
    <property type="match status" value="1"/>
</dbReference>
<dbReference type="InterPro" id="IPR009057">
    <property type="entry name" value="Homeodomain-like_sf"/>
</dbReference>
<gene>
    <name evidence="2" type="ORF">HDA32_000884</name>
</gene>
<dbReference type="InterPro" id="IPR052702">
    <property type="entry name" value="MscS-like_channel"/>
</dbReference>
<dbReference type="RefSeq" id="WP_179641936.1">
    <property type="nucleotide sequence ID" value="NZ_BAAAYY010000002.1"/>
</dbReference>
<dbReference type="SUPFAM" id="SSF46689">
    <property type="entry name" value="Homeodomain-like"/>
    <property type="match status" value="1"/>
</dbReference>
<dbReference type="PANTHER" id="PTHR30347:SF1">
    <property type="entry name" value="MECHANOSENSITIVE CHANNEL MSCK"/>
    <property type="match status" value="1"/>
</dbReference>
<dbReference type="InterPro" id="IPR012337">
    <property type="entry name" value="RNaseH-like_sf"/>
</dbReference>
<dbReference type="NCBIfam" id="NF033545">
    <property type="entry name" value="transpos_IS630"/>
    <property type="match status" value="1"/>
</dbReference>